<dbReference type="AlphaFoldDB" id="A0A533I6U9"/>
<evidence type="ECO:0000313" key="16">
    <source>
        <dbReference type="EMBL" id="TKW66495.1"/>
    </source>
</evidence>
<dbReference type="PANTHER" id="PTHR46025:SF3">
    <property type="entry name" value="XYLOSYLTRANSFERASE OXT"/>
    <property type="match status" value="1"/>
</dbReference>
<accession>A0A533I6U9</accession>
<reference evidence="16 17" key="1">
    <citation type="journal article" date="2017" name="Nat. Commun.">
        <title>In situ click chemistry generation of cyclooxygenase-2 inhibitors.</title>
        <authorList>
            <person name="Bhardwaj A."/>
            <person name="Kaur J."/>
            <person name="Wuest M."/>
            <person name="Wuest F."/>
        </authorList>
    </citation>
    <scope>NUCLEOTIDE SEQUENCE [LARGE SCALE GENOMIC DNA]</scope>
    <source>
        <strain evidence="16">S2_012_000_R3_94</strain>
    </source>
</reference>
<keyword evidence="12" id="KW-1015">Disulfide bond</keyword>
<proteinExistence type="predicted"/>
<evidence type="ECO:0000256" key="6">
    <source>
        <dbReference type="ARBA" id="ARBA00022723"/>
    </source>
</evidence>
<organism evidence="16 17">
    <name type="scientific">Paracoccus denitrificans</name>
    <dbReference type="NCBI Taxonomy" id="266"/>
    <lineage>
        <taxon>Bacteria</taxon>
        <taxon>Pseudomonadati</taxon>
        <taxon>Pseudomonadota</taxon>
        <taxon>Alphaproteobacteria</taxon>
        <taxon>Rhodobacterales</taxon>
        <taxon>Paracoccaceae</taxon>
        <taxon>Paracoccus</taxon>
    </lineage>
</organism>
<dbReference type="Pfam" id="PF19349">
    <property type="entry name" value="DUF5927"/>
    <property type="match status" value="1"/>
</dbReference>
<dbReference type="InterPro" id="IPR003406">
    <property type="entry name" value="Glyco_trans_14"/>
</dbReference>
<keyword evidence="8" id="KW-0735">Signal-anchor</keyword>
<dbReference type="PANTHER" id="PTHR46025">
    <property type="entry name" value="XYLOSYLTRANSFERASE OXT"/>
    <property type="match status" value="1"/>
</dbReference>
<dbReference type="GO" id="GO:0050650">
    <property type="term" value="P:chondroitin sulfate proteoglycan biosynthetic process"/>
    <property type="evidence" value="ECO:0007669"/>
    <property type="project" value="TreeGrafter"/>
</dbReference>
<keyword evidence="11" id="KW-0472">Membrane</keyword>
<keyword evidence="5" id="KW-0812">Transmembrane</keyword>
<gene>
    <name evidence="16" type="ORF">DI616_11125</name>
</gene>
<comment type="subcellular location">
    <subcellularLocation>
        <location evidence="2">Endoplasmic reticulum membrane</location>
        <topology evidence="2">Single-pass type II membrane protein</topology>
    </subcellularLocation>
    <subcellularLocation>
        <location evidence="1">Golgi apparatus membrane</location>
        <topology evidence="1">Single-pass type II membrane protein</topology>
    </subcellularLocation>
</comment>
<dbReference type="GO" id="GO:0046872">
    <property type="term" value="F:metal ion binding"/>
    <property type="evidence" value="ECO:0007669"/>
    <property type="project" value="UniProtKB-KW"/>
</dbReference>
<evidence type="ECO:0000259" key="15">
    <source>
        <dbReference type="Pfam" id="PF19349"/>
    </source>
</evidence>
<evidence type="ECO:0000256" key="14">
    <source>
        <dbReference type="ARBA" id="ARBA00042865"/>
    </source>
</evidence>
<sequence length="561" mass="64627">MTKPTRIGVVFLCHDELHVAAGMVRTWREGGAAVAIHVDRRTGEAAYDNMRRSLADLGDIAWVDRQECDWGMFSMVEATQIASQTLLDRFENVTHVLVASGSCLPLRPIPELCDYLTRHPRVDFIESVSALDVGWTVGGLNIERFQMYYPVSWRKHRWLFDRLVDLQRLIGFKRKPPADLVPHLGSQWWCLTRETVARILDDPRRKEFDRFFRWTWVPDESYFQTLVRHHSTRIESRSLTLSSFDDRGKPYILYGDHGDMLASSRCFIARKIWPGAQELLDRFPEDAGPDFARDEPDPARIERMINSAVARRHIGRPGLYMQTRFPRKDRENGKTASPYAVLQGFTDLFPDFENWLQARVDADVHGHLFSPDGAEFAGRPAIGPGGLSTFPESRDYDPFGFLTSLIRITERPQVFQFGPRDSQALNWFMVTDPNAIIRVVTGAWVVPLMHSDMPFDDIRRVAARLQRIELAQLSILRSVWVKANVEIWELSDFAARPGAMLQRVVRDLNPGQALWPLYDQQPVQRDLEQIGRFLQRLRNAGLQPRLMGDFPATRSEQEWNV</sequence>
<keyword evidence="13" id="KW-0325">Glycoprotein</keyword>
<evidence type="ECO:0000313" key="17">
    <source>
        <dbReference type="Proteomes" id="UP000315344"/>
    </source>
</evidence>
<feature type="domain" description="DUF5927" evidence="15">
    <location>
        <begin position="270"/>
        <end position="557"/>
    </location>
</feature>
<keyword evidence="6" id="KW-0479">Metal-binding</keyword>
<dbReference type="GO" id="GO:0030158">
    <property type="term" value="F:protein xylosyltransferase activity"/>
    <property type="evidence" value="ECO:0007669"/>
    <property type="project" value="InterPro"/>
</dbReference>
<protein>
    <recommendedName>
        <fullName evidence="14">Peptide O-xylosyltransferase</fullName>
    </recommendedName>
</protein>
<comment type="caution">
    <text evidence="16">The sequence shown here is derived from an EMBL/GenBank/DDBJ whole genome shotgun (WGS) entry which is preliminary data.</text>
</comment>
<keyword evidence="10" id="KW-0333">Golgi apparatus</keyword>
<keyword evidence="4 16" id="KW-0808">Transferase</keyword>
<dbReference type="EMBL" id="VAFL01000007">
    <property type="protein sequence ID" value="TKW66495.1"/>
    <property type="molecule type" value="Genomic_DNA"/>
</dbReference>
<evidence type="ECO:0000256" key="5">
    <source>
        <dbReference type="ARBA" id="ARBA00022692"/>
    </source>
</evidence>
<evidence type="ECO:0000256" key="3">
    <source>
        <dbReference type="ARBA" id="ARBA00022676"/>
    </source>
</evidence>
<dbReference type="Proteomes" id="UP000315344">
    <property type="component" value="Unassembled WGS sequence"/>
</dbReference>
<evidence type="ECO:0000256" key="7">
    <source>
        <dbReference type="ARBA" id="ARBA00022824"/>
    </source>
</evidence>
<dbReference type="Pfam" id="PF02485">
    <property type="entry name" value="Branch"/>
    <property type="match status" value="1"/>
</dbReference>
<dbReference type="GO" id="GO:0015012">
    <property type="term" value="P:heparan sulfate proteoglycan biosynthetic process"/>
    <property type="evidence" value="ECO:0007669"/>
    <property type="project" value="TreeGrafter"/>
</dbReference>
<evidence type="ECO:0000256" key="4">
    <source>
        <dbReference type="ARBA" id="ARBA00022679"/>
    </source>
</evidence>
<keyword evidence="3" id="KW-0328">Glycosyltransferase</keyword>
<evidence type="ECO:0000256" key="2">
    <source>
        <dbReference type="ARBA" id="ARBA00004648"/>
    </source>
</evidence>
<keyword evidence="7" id="KW-0256">Endoplasmic reticulum</keyword>
<keyword evidence="9" id="KW-1133">Transmembrane helix</keyword>
<dbReference type="InterPro" id="IPR043538">
    <property type="entry name" value="XYLT"/>
</dbReference>
<evidence type="ECO:0000256" key="10">
    <source>
        <dbReference type="ARBA" id="ARBA00023034"/>
    </source>
</evidence>
<evidence type="ECO:0000256" key="11">
    <source>
        <dbReference type="ARBA" id="ARBA00023136"/>
    </source>
</evidence>
<evidence type="ECO:0000256" key="8">
    <source>
        <dbReference type="ARBA" id="ARBA00022968"/>
    </source>
</evidence>
<evidence type="ECO:0000256" key="1">
    <source>
        <dbReference type="ARBA" id="ARBA00004323"/>
    </source>
</evidence>
<name>A0A533I6U9_PARDE</name>
<dbReference type="GO" id="GO:0016020">
    <property type="term" value="C:membrane"/>
    <property type="evidence" value="ECO:0007669"/>
    <property type="project" value="InterPro"/>
</dbReference>
<evidence type="ECO:0000256" key="13">
    <source>
        <dbReference type="ARBA" id="ARBA00023180"/>
    </source>
</evidence>
<evidence type="ECO:0000256" key="9">
    <source>
        <dbReference type="ARBA" id="ARBA00022989"/>
    </source>
</evidence>
<evidence type="ECO:0000256" key="12">
    <source>
        <dbReference type="ARBA" id="ARBA00023157"/>
    </source>
</evidence>
<dbReference type="InterPro" id="IPR045971">
    <property type="entry name" value="DUF5927"/>
</dbReference>